<dbReference type="EMBL" id="HG747703">
    <property type="protein sequence ID" value="CDP21983.1"/>
    <property type="molecule type" value="Genomic_DNA"/>
</dbReference>
<dbReference type="Proteomes" id="UP000295252">
    <property type="component" value="Unassembled WGS sequence"/>
</dbReference>
<name>A0A068VQH9_COFCA</name>
<gene>
    <name evidence="2" type="ORF">GSCOC_T00012926001</name>
</gene>
<feature type="compositionally biased region" description="Polar residues" evidence="1">
    <location>
        <begin position="65"/>
        <end position="75"/>
    </location>
</feature>
<feature type="region of interest" description="Disordered" evidence="1">
    <location>
        <begin position="52"/>
        <end position="75"/>
    </location>
</feature>
<evidence type="ECO:0000256" key="1">
    <source>
        <dbReference type="SAM" id="MobiDB-lite"/>
    </source>
</evidence>
<dbReference type="InParanoid" id="A0A068VQH9"/>
<proteinExistence type="predicted"/>
<dbReference type="Gramene" id="CDP21983">
    <property type="protein sequence ID" value="CDP21983"/>
    <property type="gene ID" value="GSCOC_T00012926001"/>
</dbReference>
<evidence type="ECO:0000313" key="3">
    <source>
        <dbReference type="Proteomes" id="UP000295252"/>
    </source>
</evidence>
<reference evidence="3" key="1">
    <citation type="journal article" date="2014" name="Science">
        <title>The coffee genome provides insight into the convergent evolution of caffeine biosynthesis.</title>
        <authorList>
            <person name="Denoeud F."/>
            <person name="Carretero-Paulet L."/>
            <person name="Dereeper A."/>
            <person name="Droc G."/>
            <person name="Guyot R."/>
            <person name="Pietrella M."/>
            <person name="Zheng C."/>
            <person name="Alberti A."/>
            <person name="Anthony F."/>
            <person name="Aprea G."/>
            <person name="Aury J.M."/>
            <person name="Bento P."/>
            <person name="Bernard M."/>
            <person name="Bocs S."/>
            <person name="Campa C."/>
            <person name="Cenci A."/>
            <person name="Combes M.C."/>
            <person name="Crouzillat D."/>
            <person name="Da Silva C."/>
            <person name="Daddiego L."/>
            <person name="De Bellis F."/>
            <person name="Dussert S."/>
            <person name="Garsmeur O."/>
            <person name="Gayraud T."/>
            <person name="Guignon V."/>
            <person name="Jahn K."/>
            <person name="Jamilloux V."/>
            <person name="Joet T."/>
            <person name="Labadie K."/>
            <person name="Lan T."/>
            <person name="Leclercq J."/>
            <person name="Lepelley M."/>
            <person name="Leroy T."/>
            <person name="Li L.T."/>
            <person name="Librado P."/>
            <person name="Lopez L."/>
            <person name="Munoz A."/>
            <person name="Noel B."/>
            <person name="Pallavicini A."/>
            <person name="Perrotta G."/>
            <person name="Poncet V."/>
            <person name="Pot D."/>
            <person name="Priyono X."/>
            <person name="Rigoreau M."/>
            <person name="Rouard M."/>
            <person name="Rozas J."/>
            <person name="Tranchant-Dubreuil C."/>
            <person name="VanBuren R."/>
            <person name="Zhang Q."/>
            <person name="Andrade A.C."/>
            <person name="Argout X."/>
            <person name="Bertrand B."/>
            <person name="de Kochko A."/>
            <person name="Graziosi G."/>
            <person name="Henry R.J."/>
            <person name="Jayarama X."/>
            <person name="Ming R."/>
            <person name="Nagai C."/>
            <person name="Rounsley S."/>
            <person name="Sankoff D."/>
            <person name="Giuliano G."/>
            <person name="Albert V.A."/>
            <person name="Wincker P."/>
            <person name="Lashermes P."/>
        </authorList>
    </citation>
    <scope>NUCLEOTIDE SEQUENCE [LARGE SCALE GENOMIC DNA]</scope>
    <source>
        <strain evidence="3">cv. DH200-94</strain>
    </source>
</reference>
<evidence type="ECO:0000313" key="2">
    <source>
        <dbReference type="EMBL" id="CDP21983.1"/>
    </source>
</evidence>
<keyword evidence="3" id="KW-1185">Reference proteome</keyword>
<sequence>MNQHGRTQPTGDVERGGLAEAGEAESSFDLGLGTWDLLRRWRWRWSLTDAASNGVGDERSEGVDLNQSESVAAGW</sequence>
<protein>
    <submittedName>
        <fullName evidence="2">DH200=94 genomic scaffold, scaffold_8619</fullName>
    </submittedName>
</protein>
<organism evidence="2 3">
    <name type="scientific">Coffea canephora</name>
    <name type="common">Robusta coffee</name>
    <dbReference type="NCBI Taxonomy" id="49390"/>
    <lineage>
        <taxon>Eukaryota</taxon>
        <taxon>Viridiplantae</taxon>
        <taxon>Streptophyta</taxon>
        <taxon>Embryophyta</taxon>
        <taxon>Tracheophyta</taxon>
        <taxon>Spermatophyta</taxon>
        <taxon>Magnoliopsida</taxon>
        <taxon>eudicotyledons</taxon>
        <taxon>Gunneridae</taxon>
        <taxon>Pentapetalae</taxon>
        <taxon>asterids</taxon>
        <taxon>lamiids</taxon>
        <taxon>Gentianales</taxon>
        <taxon>Rubiaceae</taxon>
        <taxon>Ixoroideae</taxon>
        <taxon>Gardenieae complex</taxon>
        <taxon>Bertiereae - Coffeeae clade</taxon>
        <taxon>Coffeeae</taxon>
        <taxon>Coffea</taxon>
    </lineage>
</organism>
<accession>A0A068VQH9</accession>
<dbReference type="AlphaFoldDB" id="A0A068VQH9"/>